<accession>A0A0M0L5I1</accession>
<sequence>MKKMKYLIVALGLMFALAACSGEQEKASEKKTDSKNAVNVHKGLFNVEITIPASTFEGQDINKVIDEAKKEGIKKVTKNSDGSLTYKMTKSQHEKLLKSLNTHIESSLGEMKTSKDYTSIHDVTHNQNYTELTLLVDKQKYENSMDGFSLVALGMSGMMYQLYDGKNDKDIQVKIHVKDKNTNDVFKTVVYPNDFDKTE</sequence>
<dbReference type="AlphaFoldDB" id="A0A0M0L5I1"/>
<dbReference type="RefSeq" id="WP_053401411.1">
    <property type="nucleotide sequence ID" value="NZ_JAMAUM010000014.1"/>
</dbReference>
<evidence type="ECO:0000256" key="1">
    <source>
        <dbReference type="SAM" id="SignalP"/>
    </source>
</evidence>
<dbReference type="PATRIC" id="fig|284581.3.peg.2264"/>
<evidence type="ECO:0000259" key="2">
    <source>
        <dbReference type="Pfam" id="PF18652"/>
    </source>
</evidence>
<feature type="domain" description="Antigen I/II N-terminal" evidence="2">
    <location>
        <begin position="54"/>
        <end position="146"/>
    </location>
</feature>
<dbReference type="Proteomes" id="UP000037558">
    <property type="component" value="Unassembled WGS sequence"/>
</dbReference>
<gene>
    <name evidence="3" type="ORF">AMD01_10820</name>
</gene>
<dbReference type="Pfam" id="PF18652">
    <property type="entry name" value="Adhesin_P1_N"/>
    <property type="match status" value="1"/>
</dbReference>
<name>A0A0M0L5I1_9BACI</name>
<comment type="caution">
    <text evidence="3">The sequence shown here is derived from an EMBL/GenBank/DDBJ whole genome shotgun (WGS) entry which is preliminary data.</text>
</comment>
<dbReference type="STRING" id="284581.AMD01_10820"/>
<reference evidence="4" key="1">
    <citation type="submission" date="2015-08" db="EMBL/GenBank/DDBJ databases">
        <title>Fjat-14210 dsm16467.</title>
        <authorList>
            <person name="Liu B."/>
            <person name="Wang J."/>
            <person name="Zhu Y."/>
            <person name="Liu G."/>
            <person name="Chen Q."/>
            <person name="Chen Z."/>
            <person name="Lan J."/>
            <person name="Che J."/>
            <person name="Ge C."/>
            <person name="Shi H."/>
            <person name="Pan Z."/>
            <person name="Liu X."/>
        </authorList>
    </citation>
    <scope>NUCLEOTIDE SEQUENCE [LARGE SCALE GENOMIC DNA]</scope>
    <source>
        <strain evidence="4">DSM 16467</strain>
    </source>
</reference>
<feature type="signal peptide" evidence="1">
    <location>
        <begin position="1"/>
        <end position="21"/>
    </location>
</feature>
<dbReference type="PROSITE" id="PS51257">
    <property type="entry name" value="PROKAR_LIPOPROTEIN"/>
    <property type="match status" value="1"/>
</dbReference>
<protein>
    <recommendedName>
        <fullName evidence="2">Antigen I/II N-terminal domain-containing protein</fullName>
    </recommendedName>
</protein>
<dbReference type="EMBL" id="LILC01000013">
    <property type="protein sequence ID" value="KOO46331.1"/>
    <property type="molecule type" value="Genomic_DNA"/>
</dbReference>
<evidence type="ECO:0000313" key="4">
    <source>
        <dbReference type="Proteomes" id="UP000037558"/>
    </source>
</evidence>
<dbReference type="OrthoDB" id="1849839at2"/>
<organism evidence="3 4">
    <name type="scientific">Priestia koreensis</name>
    <dbReference type="NCBI Taxonomy" id="284581"/>
    <lineage>
        <taxon>Bacteria</taxon>
        <taxon>Bacillati</taxon>
        <taxon>Bacillota</taxon>
        <taxon>Bacilli</taxon>
        <taxon>Bacillales</taxon>
        <taxon>Bacillaceae</taxon>
        <taxon>Priestia</taxon>
    </lineage>
</organism>
<evidence type="ECO:0000313" key="3">
    <source>
        <dbReference type="EMBL" id="KOO46331.1"/>
    </source>
</evidence>
<feature type="chain" id="PRO_5039485762" description="Antigen I/II N-terminal domain-containing protein" evidence="1">
    <location>
        <begin position="22"/>
        <end position="199"/>
    </location>
</feature>
<keyword evidence="1" id="KW-0732">Signal</keyword>
<dbReference type="InterPro" id="IPR041324">
    <property type="entry name" value="AgI/II_N"/>
</dbReference>
<proteinExistence type="predicted"/>
<keyword evidence="4" id="KW-1185">Reference proteome</keyword>